<reference evidence="2" key="1">
    <citation type="journal article" date="2019" name="Int. J. Syst. Evol. Microbiol.">
        <title>The Global Catalogue of Microorganisms (GCM) 10K type strain sequencing project: providing services to taxonomists for standard genome sequencing and annotation.</title>
        <authorList>
            <consortium name="The Broad Institute Genomics Platform"/>
            <consortium name="The Broad Institute Genome Sequencing Center for Infectious Disease"/>
            <person name="Wu L."/>
            <person name="Ma J."/>
        </authorList>
    </citation>
    <scope>NUCLEOTIDE SEQUENCE [LARGE SCALE GENOMIC DNA]</scope>
    <source>
        <strain evidence="2">KCTC 52127</strain>
    </source>
</reference>
<proteinExistence type="predicted"/>
<dbReference type="EMBL" id="JBHULH010000001">
    <property type="protein sequence ID" value="MFD2566618.1"/>
    <property type="molecule type" value="Genomic_DNA"/>
</dbReference>
<dbReference type="Pfam" id="PF20113">
    <property type="entry name" value="DUF6503"/>
    <property type="match status" value="1"/>
</dbReference>
<comment type="caution">
    <text evidence="1">The sequence shown here is derived from an EMBL/GenBank/DDBJ whole genome shotgun (WGS) entry which is preliminary data.</text>
</comment>
<accession>A0ABW5LP64</accession>
<dbReference type="RefSeq" id="WP_379665323.1">
    <property type="nucleotide sequence ID" value="NZ_JBHULH010000001.1"/>
</dbReference>
<protein>
    <submittedName>
        <fullName evidence="1">DUF6503 family protein</fullName>
    </submittedName>
</protein>
<organism evidence="1 2">
    <name type="scientific">Pseudotenacibaculum haliotis</name>
    <dbReference type="NCBI Taxonomy" id="1862138"/>
    <lineage>
        <taxon>Bacteria</taxon>
        <taxon>Pseudomonadati</taxon>
        <taxon>Bacteroidota</taxon>
        <taxon>Flavobacteriia</taxon>
        <taxon>Flavobacteriales</taxon>
        <taxon>Flavobacteriaceae</taxon>
        <taxon>Pseudotenacibaculum</taxon>
    </lineage>
</organism>
<dbReference type="Proteomes" id="UP001597508">
    <property type="component" value="Unassembled WGS sequence"/>
</dbReference>
<keyword evidence="2" id="KW-1185">Reference proteome</keyword>
<dbReference type="InterPro" id="IPR045444">
    <property type="entry name" value="DUF6503"/>
</dbReference>
<name>A0ABW5LP64_9FLAO</name>
<sequence>MRYFVLLLVISLASCSSPEKQLSGKELLEKSIQYHDPKGQWSTAEFTLRIQEPRIQNPERFSLVYMNNKNGAFKLMRNRGEKIASYGVNTEGNVTVLLDNKSIEDSLAIKKYMLQPERVNIYKNSYHTMLGLPMSLNKTLVSKINTVSEANFNGVPAYKLDIELKRKVFSNHWTLYFSDKDFSLLGIDIVSLNDPENGERLYFEKSIQIGDMTMPRMKHWYDLNETYLGSDIIVYEIK</sequence>
<gene>
    <name evidence="1" type="ORF">ACFSRZ_04495</name>
</gene>
<evidence type="ECO:0000313" key="2">
    <source>
        <dbReference type="Proteomes" id="UP001597508"/>
    </source>
</evidence>
<evidence type="ECO:0000313" key="1">
    <source>
        <dbReference type="EMBL" id="MFD2566618.1"/>
    </source>
</evidence>
<dbReference type="PROSITE" id="PS51257">
    <property type="entry name" value="PROKAR_LIPOPROTEIN"/>
    <property type="match status" value="1"/>
</dbReference>